<dbReference type="HOGENOM" id="CLU_3063668_0_0_11"/>
<reference evidence="1 2" key="1">
    <citation type="journal article" date="2007" name="PLoS ONE">
        <title>Molecular analysis of a leprosy immunotherapeutic bacillus provides insights into Mycobacterium evolution.</title>
        <authorList>
            <person name="Ahmed N."/>
            <person name="Saini V."/>
            <person name="Raghuvanshi S."/>
            <person name="Khurana J.P."/>
            <person name="Tyagi A.K."/>
            <person name="Tyagi A.K."/>
            <person name="Hasnain S.E."/>
        </authorList>
    </citation>
    <scope>NUCLEOTIDE SEQUENCE [LARGE SCALE GENOMIC DNA]</scope>
    <source>
        <strain evidence="1">MTCC 9506</strain>
    </source>
</reference>
<evidence type="ECO:0000313" key="2">
    <source>
        <dbReference type="Proteomes" id="UP000007329"/>
    </source>
</evidence>
<organism evidence="1 2">
    <name type="scientific">Mycobacterium indicus pranii (strain DSM 45239 / MTCC 9506)</name>
    <dbReference type="NCBI Taxonomy" id="1232724"/>
    <lineage>
        <taxon>Bacteria</taxon>
        <taxon>Bacillati</taxon>
        <taxon>Actinomycetota</taxon>
        <taxon>Actinomycetes</taxon>
        <taxon>Mycobacteriales</taxon>
        <taxon>Mycobacteriaceae</taxon>
        <taxon>Mycobacterium</taxon>
        <taxon>Mycobacterium avium complex (MAC)</taxon>
    </lineage>
</organism>
<evidence type="ECO:0000313" key="1">
    <source>
        <dbReference type="EMBL" id="AFS16727.1"/>
    </source>
</evidence>
<reference evidence="1 2" key="2">
    <citation type="journal article" date="2012" name="Nucleic Acids Res.">
        <title>Massive gene acquisitions in Mycobacterium indicus pranii provide a perspective on mycobacterial evolution.</title>
        <authorList>
            <person name="Saini V."/>
            <person name="Raghuvanshi S."/>
            <person name="Khurana J.P."/>
            <person name="Ahmed N."/>
            <person name="Hasnain S.E."/>
            <person name="Tyagi A.K."/>
            <person name="Tyagi A.K."/>
        </authorList>
    </citation>
    <scope>NUCLEOTIDE SEQUENCE [LARGE SCALE GENOMIC DNA]</scope>
    <source>
        <strain evidence="2">DSM 45239 / MTCC 9506</strain>
    </source>
</reference>
<dbReference type="AlphaFoldDB" id="J9WPR5"/>
<accession>J9WPR5</accession>
<dbReference type="EMBL" id="CP002275">
    <property type="protein sequence ID" value="AFS16727.1"/>
    <property type="molecule type" value="Genomic_DNA"/>
</dbReference>
<name>J9WPR5_MYCIP</name>
<protein>
    <submittedName>
        <fullName evidence="1">Uncharacterized protein</fullName>
    </submittedName>
</protein>
<dbReference type="KEGG" id="mid:MIP_07025"/>
<proteinExistence type="predicted"/>
<sequence>MSKASRWLRKPGYIDGHVDGATEDRRHHKAIRIDRRAKSPLQWLKPLSARTLA</sequence>
<dbReference type="Proteomes" id="UP000007329">
    <property type="component" value="Chromosome"/>
</dbReference>
<gene>
    <name evidence="1" type="ORF">MIP_07025</name>
</gene>